<dbReference type="Pfam" id="PF00480">
    <property type="entry name" value="ROK"/>
    <property type="match status" value="1"/>
</dbReference>
<proteinExistence type="inferred from homology"/>
<comment type="similarity">
    <text evidence="1">Belongs to the ROK (NagC/XylR) family.</text>
</comment>
<sequence length="315" mass="30955">MRVTDPGPARQVALAVDIGGTKADAALVTADGTIVAGSASRRRTGPESTAASLATAVRSVAAEALAARRPEDELVGIGIGSAGPVDRASGTVSPLNMTAAAGFDPAAAVRDLVPGPLVRVALDGACIALAEHRWGGARGATTALALVVSTGVGGGFIVNGMPVSGRTGNAGHIGQLRVRARDADDPLAGTVESLASGPNTVAWARRHGWTGTTGEELAVSYAAGDAVARAAVGRSATAVGEAIAAAATLLDLEVAVVGGGFADVASDYIDQVRASVEEAAPLPFARAVRVTGSGLHGDGPLLGAAALVLGADSQR</sequence>
<dbReference type="AlphaFoldDB" id="A0A7Y2M091"/>
<accession>A0A7Y2M091</accession>
<organism evidence="2 3">
    <name type="scientific">Microbacterium ulmi</name>
    <dbReference type="NCBI Taxonomy" id="179095"/>
    <lineage>
        <taxon>Bacteria</taxon>
        <taxon>Bacillati</taxon>
        <taxon>Actinomycetota</taxon>
        <taxon>Actinomycetes</taxon>
        <taxon>Micrococcales</taxon>
        <taxon>Microbacteriaceae</taxon>
        <taxon>Microbacterium</taxon>
    </lineage>
</organism>
<dbReference type="RefSeq" id="WP_167036567.1">
    <property type="nucleotide sequence ID" value="NZ_BAAANA010000001.1"/>
</dbReference>
<dbReference type="PANTHER" id="PTHR18964">
    <property type="entry name" value="ROK (REPRESSOR, ORF, KINASE) FAMILY"/>
    <property type="match status" value="1"/>
</dbReference>
<keyword evidence="3" id="KW-1185">Reference proteome</keyword>
<dbReference type="Proteomes" id="UP000543598">
    <property type="component" value="Unassembled WGS sequence"/>
</dbReference>
<dbReference type="InterPro" id="IPR000600">
    <property type="entry name" value="ROK"/>
</dbReference>
<name>A0A7Y2M091_9MICO</name>
<protein>
    <submittedName>
        <fullName evidence="2">ROK family protein</fullName>
    </submittedName>
</protein>
<dbReference type="Gene3D" id="3.30.420.40">
    <property type="match status" value="2"/>
</dbReference>
<reference evidence="2 3" key="1">
    <citation type="submission" date="2020-05" db="EMBL/GenBank/DDBJ databases">
        <title>MicrobeNet Type strains.</title>
        <authorList>
            <person name="Nicholson A.C."/>
        </authorList>
    </citation>
    <scope>NUCLEOTIDE SEQUENCE [LARGE SCALE GENOMIC DNA]</scope>
    <source>
        <strain evidence="2 3">JCM 14282</strain>
    </source>
</reference>
<evidence type="ECO:0000313" key="3">
    <source>
        <dbReference type="Proteomes" id="UP000543598"/>
    </source>
</evidence>
<dbReference type="SUPFAM" id="SSF53067">
    <property type="entry name" value="Actin-like ATPase domain"/>
    <property type="match status" value="1"/>
</dbReference>
<evidence type="ECO:0000313" key="2">
    <source>
        <dbReference type="EMBL" id="NNH04064.1"/>
    </source>
</evidence>
<evidence type="ECO:0000256" key="1">
    <source>
        <dbReference type="ARBA" id="ARBA00006479"/>
    </source>
</evidence>
<gene>
    <name evidence="2" type="ORF">HLA99_09410</name>
</gene>
<dbReference type="InterPro" id="IPR043129">
    <property type="entry name" value="ATPase_NBD"/>
</dbReference>
<dbReference type="EMBL" id="JABEMB010000011">
    <property type="protein sequence ID" value="NNH04064.1"/>
    <property type="molecule type" value="Genomic_DNA"/>
</dbReference>
<dbReference type="PANTHER" id="PTHR18964:SF169">
    <property type="entry name" value="N-ACETYLMANNOSAMINE KINASE"/>
    <property type="match status" value="1"/>
</dbReference>
<comment type="caution">
    <text evidence="2">The sequence shown here is derived from an EMBL/GenBank/DDBJ whole genome shotgun (WGS) entry which is preliminary data.</text>
</comment>